<sequence>MTGIILALLSTTAAAERTESFISALVADKQTVLFFELFVASLVVIYVICFLYGSHQNLNLARAVAHNLRNILEYQFVSFGTEEGKTLLKDGQSYFWYHATGRRNTSGLTVFLDLAKRMDIFSYTSGLMTSPERDRVVFYLPITNDVSMDPLTLFIVKRKELDRLRNVEEGLALESVERFAGQVIDVNGFPSDLVTMTEHSDISTALLPERIRNMIARQARNLISIHVTENGAKWDAQCSVSKRLVRVEFVLPRQKSNLPDVLEDMCQIAIHFVDAVADTKMSATARKKALELRRRAQLEEEKKLQKARAEEAAARRIAKKKEEEEAVGKMSGDKQVKYEAKKRKKELNARMKKSARKVV</sequence>
<name>A0A2V3IUI5_9FLOR</name>
<dbReference type="OrthoDB" id="10039147at2759"/>
<evidence type="ECO:0000256" key="3">
    <source>
        <dbReference type="ARBA" id="ARBA00022989"/>
    </source>
</evidence>
<feature type="transmembrane region" description="Helical" evidence="6">
    <location>
        <begin position="31"/>
        <end position="52"/>
    </location>
</feature>
<dbReference type="InterPro" id="IPR012879">
    <property type="entry name" value="CCDC47"/>
</dbReference>
<dbReference type="PANTHER" id="PTHR12883:SF0">
    <property type="entry name" value="PAT COMPLEX SUBUNIT CCDC47"/>
    <property type="match status" value="1"/>
</dbReference>
<evidence type="ECO:0000256" key="1">
    <source>
        <dbReference type="ARBA" id="ARBA00004167"/>
    </source>
</evidence>
<dbReference type="STRING" id="448386.A0A2V3IUI5"/>
<dbReference type="AlphaFoldDB" id="A0A2V3IUI5"/>
<keyword evidence="2 6" id="KW-0812">Transmembrane</keyword>
<keyword evidence="9" id="KW-1185">Reference proteome</keyword>
<feature type="compositionally biased region" description="Basic residues" evidence="5">
    <location>
        <begin position="340"/>
        <end position="359"/>
    </location>
</feature>
<dbReference type="PANTHER" id="PTHR12883">
    <property type="entry name" value="ADIPOCYTE-SPECIFIC PROTEIN 4-RELATED"/>
    <property type="match status" value="1"/>
</dbReference>
<evidence type="ECO:0000313" key="9">
    <source>
        <dbReference type="Proteomes" id="UP000247409"/>
    </source>
</evidence>
<feature type="chain" id="PRO_5016086526" description="Coiled-coil domain-containing protein 47" evidence="7">
    <location>
        <begin position="16"/>
        <end position="359"/>
    </location>
</feature>
<dbReference type="Pfam" id="PF07946">
    <property type="entry name" value="CCDC47"/>
    <property type="match status" value="1"/>
</dbReference>
<reference evidence="8 9" key="1">
    <citation type="journal article" date="2018" name="Mol. Biol. Evol.">
        <title>Analysis of the draft genome of the red seaweed Gracilariopsis chorda provides insights into genome size evolution in Rhodophyta.</title>
        <authorList>
            <person name="Lee J."/>
            <person name="Yang E.C."/>
            <person name="Graf L."/>
            <person name="Yang J.H."/>
            <person name="Qiu H."/>
            <person name="Zel Zion U."/>
            <person name="Chan C.X."/>
            <person name="Stephens T.G."/>
            <person name="Weber A.P.M."/>
            <person name="Boo G.H."/>
            <person name="Boo S.M."/>
            <person name="Kim K.M."/>
            <person name="Shin Y."/>
            <person name="Jung M."/>
            <person name="Lee S.J."/>
            <person name="Yim H.S."/>
            <person name="Lee J.H."/>
            <person name="Bhattacharya D."/>
            <person name="Yoon H.S."/>
        </authorList>
    </citation>
    <scope>NUCLEOTIDE SEQUENCE [LARGE SCALE GENOMIC DNA]</scope>
    <source>
        <strain evidence="8 9">SKKU-2015</strain>
        <tissue evidence="8">Whole body</tissue>
    </source>
</reference>
<dbReference type="Proteomes" id="UP000247409">
    <property type="component" value="Unassembled WGS sequence"/>
</dbReference>
<comment type="caution">
    <text evidence="8">The sequence shown here is derived from an EMBL/GenBank/DDBJ whole genome shotgun (WGS) entry which is preliminary data.</text>
</comment>
<evidence type="ECO:0000256" key="7">
    <source>
        <dbReference type="SAM" id="SignalP"/>
    </source>
</evidence>
<dbReference type="GO" id="GO:0032469">
    <property type="term" value="P:endoplasmic reticulum calcium ion homeostasis"/>
    <property type="evidence" value="ECO:0007669"/>
    <property type="project" value="InterPro"/>
</dbReference>
<organism evidence="8 9">
    <name type="scientific">Gracilariopsis chorda</name>
    <dbReference type="NCBI Taxonomy" id="448386"/>
    <lineage>
        <taxon>Eukaryota</taxon>
        <taxon>Rhodophyta</taxon>
        <taxon>Florideophyceae</taxon>
        <taxon>Rhodymeniophycidae</taxon>
        <taxon>Gracilariales</taxon>
        <taxon>Gracilariaceae</taxon>
        <taxon>Gracilariopsis</taxon>
    </lineage>
</organism>
<accession>A0A2V3IUI5</accession>
<evidence type="ECO:0008006" key="10">
    <source>
        <dbReference type="Google" id="ProtNLM"/>
    </source>
</evidence>
<dbReference type="EMBL" id="NBIV01000054">
    <property type="protein sequence ID" value="PXF45765.1"/>
    <property type="molecule type" value="Genomic_DNA"/>
</dbReference>
<proteinExistence type="predicted"/>
<evidence type="ECO:0000256" key="5">
    <source>
        <dbReference type="SAM" id="MobiDB-lite"/>
    </source>
</evidence>
<keyword evidence="4 6" id="KW-0472">Membrane</keyword>
<feature type="compositionally biased region" description="Basic and acidic residues" evidence="5">
    <location>
        <begin position="309"/>
        <end position="339"/>
    </location>
</feature>
<dbReference type="GO" id="GO:0016020">
    <property type="term" value="C:membrane"/>
    <property type="evidence" value="ECO:0007669"/>
    <property type="project" value="UniProtKB-SubCell"/>
</dbReference>
<dbReference type="GO" id="GO:0005509">
    <property type="term" value="F:calcium ion binding"/>
    <property type="evidence" value="ECO:0007669"/>
    <property type="project" value="InterPro"/>
</dbReference>
<evidence type="ECO:0000256" key="6">
    <source>
        <dbReference type="SAM" id="Phobius"/>
    </source>
</evidence>
<keyword evidence="3 6" id="KW-1133">Transmembrane helix</keyword>
<gene>
    <name evidence="8" type="ORF">BWQ96_04533</name>
</gene>
<dbReference type="GO" id="GO:0005783">
    <property type="term" value="C:endoplasmic reticulum"/>
    <property type="evidence" value="ECO:0007669"/>
    <property type="project" value="InterPro"/>
</dbReference>
<evidence type="ECO:0000256" key="4">
    <source>
        <dbReference type="ARBA" id="ARBA00023136"/>
    </source>
</evidence>
<keyword evidence="7" id="KW-0732">Signal</keyword>
<evidence type="ECO:0000313" key="8">
    <source>
        <dbReference type="EMBL" id="PXF45765.1"/>
    </source>
</evidence>
<feature type="signal peptide" evidence="7">
    <location>
        <begin position="1"/>
        <end position="15"/>
    </location>
</feature>
<evidence type="ECO:0000256" key="2">
    <source>
        <dbReference type="ARBA" id="ARBA00022692"/>
    </source>
</evidence>
<feature type="region of interest" description="Disordered" evidence="5">
    <location>
        <begin position="309"/>
        <end position="359"/>
    </location>
</feature>
<comment type="subcellular location">
    <subcellularLocation>
        <location evidence="1">Membrane</location>
        <topology evidence="1">Single-pass membrane protein</topology>
    </subcellularLocation>
</comment>
<protein>
    <recommendedName>
        <fullName evidence="10">Coiled-coil domain-containing protein 47</fullName>
    </recommendedName>
</protein>